<accession>A0A1I4WEN6</accession>
<keyword evidence="2" id="KW-1133">Transmembrane helix</keyword>
<keyword evidence="4" id="KW-1185">Reference proteome</keyword>
<dbReference type="EMBL" id="FOVE01000003">
    <property type="protein sequence ID" value="SFN11439.1"/>
    <property type="molecule type" value="Genomic_DNA"/>
</dbReference>
<gene>
    <name evidence="3" type="ORF">SAMN05660284_00553</name>
</gene>
<evidence type="ECO:0000313" key="3">
    <source>
        <dbReference type="EMBL" id="SFN11439.1"/>
    </source>
</evidence>
<sequence length="362" mass="39200">MEKTVRLIFSGELLPGREPGEVKAGLPALMKIPPEQVEKLFAGRPVVIKRGLPESKLAGYRALLEKAGLAVRVEDEMPVPDLSLEPIVAPQPVEPPAEPAPQTSVPQAEEMACPKCGCKQPKRTLCRECGVDMPRYTAAQATAKTEAAAPSPYAATAASTLSRGFSAAQEDLPPVFAFNLDGRLNRVRYLVYGVVMQAVMAIAAFIMIGSLLTSLFGGGGFPIFLTLVFLALMLVMLFVGIRFSVLRLHDMGYTGWLVLLLFVPLIGGFVGLWFLIWPGSKEENQYGLPNPPNSGVHYAILIGGFVLILGIFGLMVRKMVTYQSEMLQMQRSTPYGQGMPPGYPPGGFEQPGSLGQPLPKRR</sequence>
<dbReference type="AlphaFoldDB" id="A0A1I4WEN6"/>
<keyword evidence="2" id="KW-0812">Transmembrane</keyword>
<feature type="transmembrane region" description="Helical" evidence="2">
    <location>
        <begin position="189"/>
        <end position="215"/>
    </location>
</feature>
<keyword evidence="2" id="KW-0472">Membrane</keyword>
<dbReference type="GO" id="GO:0005886">
    <property type="term" value="C:plasma membrane"/>
    <property type="evidence" value="ECO:0007669"/>
    <property type="project" value="TreeGrafter"/>
</dbReference>
<dbReference type="STRING" id="83765.SAMN05660284_00553"/>
<feature type="transmembrane region" description="Helical" evidence="2">
    <location>
        <begin position="296"/>
        <end position="316"/>
    </location>
</feature>
<dbReference type="PANTHER" id="PTHR34980">
    <property type="entry name" value="INNER MEMBRANE PROTEIN-RELATED-RELATED"/>
    <property type="match status" value="1"/>
</dbReference>
<dbReference type="PANTHER" id="PTHR34980:SF3">
    <property type="entry name" value="BLR8105 PROTEIN"/>
    <property type="match status" value="1"/>
</dbReference>
<dbReference type="Proteomes" id="UP000242869">
    <property type="component" value="Unassembled WGS sequence"/>
</dbReference>
<protein>
    <submittedName>
        <fullName evidence="3">Uncharacterized membrane protein YhaH, DUF805 family</fullName>
    </submittedName>
</protein>
<evidence type="ECO:0000256" key="1">
    <source>
        <dbReference type="SAM" id="MobiDB-lite"/>
    </source>
</evidence>
<reference evidence="4" key="1">
    <citation type="submission" date="2016-10" db="EMBL/GenBank/DDBJ databases">
        <authorList>
            <person name="Varghese N."/>
            <person name="Submissions S."/>
        </authorList>
    </citation>
    <scope>NUCLEOTIDE SEQUENCE [LARGE SCALE GENOMIC DNA]</scope>
    <source>
        <strain evidence="4">DSM 6150</strain>
    </source>
</reference>
<feature type="transmembrane region" description="Helical" evidence="2">
    <location>
        <begin position="221"/>
        <end position="241"/>
    </location>
</feature>
<feature type="transmembrane region" description="Helical" evidence="2">
    <location>
        <begin position="253"/>
        <end position="276"/>
    </location>
</feature>
<organism evidence="3 4">
    <name type="scientific">Formivibrio citricus</name>
    <dbReference type="NCBI Taxonomy" id="83765"/>
    <lineage>
        <taxon>Bacteria</taxon>
        <taxon>Pseudomonadati</taxon>
        <taxon>Pseudomonadota</taxon>
        <taxon>Betaproteobacteria</taxon>
        <taxon>Neisseriales</taxon>
        <taxon>Chitinibacteraceae</taxon>
        <taxon>Formivibrio</taxon>
    </lineage>
</organism>
<proteinExistence type="predicted"/>
<dbReference type="InterPro" id="IPR008523">
    <property type="entry name" value="DUF805"/>
</dbReference>
<feature type="region of interest" description="Disordered" evidence="1">
    <location>
        <begin position="338"/>
        <end position="362"/>
    </location>
</feature>
<dbReference type="Pfam" id="PF05656">
    <property type="entry name" value="DUF805"/>
    <property type="match status" value="1"/>
</dbReference>
<evidence type="ECO:0000256" key="2">
    <source>
        <dbReference type="SAM" id="Phobius"/>
    </source>
</evidence>
<evidence type="ECO:0000313" key="4">
    <source>
        <dbReference type="Proteomes" id="UP000242869"/>
    </source>
</evidence>
<name>A0A1I4WEN6_9NEIS</name>